<dbReference type="Proteomes" id="UP001162156">
    <property type="component" value="Unassembled WGS sequence"/>
</dbReference>
<sequence>MGDQKSLATWKRLKLLQLWGFPLTKRDISAVVQKFLDKQGKRVPIFKNNIPGDDFLNSFMTRNNLSIRIASNIKRSRASVDQDDIMSFFNKIREVLSNVEDVNLYNYDETKIQDNPGAKKVVVLRRAKRVERVQNHSRTSMSLMVCESANGDLLPPMMAYKAQNLYKN</sequence>
<accession>A0AAV8ZLY5</accession>
<name>A0AAV8ZLY5_9CUCU</name>
<reference evidence="1" key="1">
    <citation type="journal article" date="2023" name="Insect Mol. Biol.">
        <title>Genome sequencing provides insights into the evolution of gene families encoding plant cell wall-degrading enzymes in longhorned beetles.</title>
        <authorList>
            <person name="Shin N.R."/>
            <person name="Okamura Y."/>
            <person name="Kirsch R."/>
            <person name="Pauchet Y."/>
        </authorList>
    </citation>
    <scope>NUCLEOTIDE SEQUENCE</scope>
    <source>
        <strain evidence="1">RBIC_L_NR</strain>
    </source>
</reference>
<proteinExistence type="predicted"/>
<gene>
    <name evidence="1" type="ORF">NQ314_003489</name>
</gene>
<organism evidence="1 2">
    <name type="scientific">Rhamnusium bicolor</name>
    <dbReference type="NCBI Taxonomy" id="1586634"/>
    <lineage>
        <taxon>Eukaryota</taxon>
        <taxon>Metazoa</taxon>
        <taxon>Ecdysozoa</taxon>
        <taxon>Arthropoda</taxon>
        <taxon>Hexapoda</taxon>
        <taxon>Insecta</taxon>
        <taxon>Pterygota</taxon>
        <taxon>Neoptera</taxon>
        <taxon>Endopterygota</taxon>
        <taxon>Coleoptera</taxon>
        <taxon>Polyphaga</taxon>
        <taxon>Cucujiformia</taxon>
        <taxon>Chrysomeloidea</taxon>
        <taxon>Cerambycidae</taxon>
        <taxon>Lepturinae</taxon>
        <taxon>Rhagiini</taxon>
        <taxon>Rhamnusium</taxon>
    </lineage>
</organism>
<dbReference type="AlphaFoldDB" id="A0AAV8ZLY5"/>
<protein>
    <recommendedName>
        <fullName evidence="3">Transposase</fullName>
    </recommendedName>
</protein>
<dbReference type="EMBL" id="JANEYF010000992">
    <property type="protein sequence ID" value="KAJ8966501.1"/>
    <property type="molecule type" value="Genomic_DNA"/>
</dbReference>
<comment type="caution">
    <text evidence="1">The sequence shown here is derived from an EMBL/GenBank/DDBJ whole genome shotgun (WGS) entry which is preliminary data.</text>
</comment>
<evidence type="ECO:0000313" key="2">
    <source>
        <dbReference type="Proteomes" id="UP001162156"/>
    </source>
</evidence>
<evidence type="ECO:0000313" key="1">
    <source>
        <dbReference type="EMBL" id="KAJ8966501.1"/>
    </source>
</evidence>
<keyword evidence="2" id="KW-1185">Reference proteome</keyword>
<evidence type="ECO:0008006" key="3">
    <source>
        <dbReference type="Google" id="ProtNLM"/>
    </source>
</evidence>